<evidence type="ECO:0000256" key="3">
    <source>
        <dbReference type="ARBA" id="ARBA00006001"/>
    </source>
</evidence>
<evidence type="ECO:0000313" key="22">
    <source>
        <dbReference type="EMBL" id="GLB52372.1"/>
    </source>
</evidence>
<dbReference type="Pfam" id="PF01256">
    <property type="entry name" value="Carb_kinase"/>
    <property type="match status" value="1"/>
</dbReference>
<comment type="similarity">
    <text evidence="18">Belongs to the NnrE/AIBP family.</text>
</comment>
<dbReference type="NCBIfam" id="TIGR00196">
    <property type="entry name" value="yjeF_cterm"/>
    <property type="match status" value="1"/>
</dbReference>
<keyword evidence="13" id="KW-0511">Multifunctional enzyme</keyword>
<comment type="similarity">
    <text evidence="17">Belongs to the NnrD/CARKD family.</text>
</comment>
<evidence type="ECO:0000256" key="18">
    <source>
        <dbReference type="HAMAP-Rule" id="MF_01966"/>
    </source>
</evidence>
<comment type="catalytic activity">
    <reaction evidence="1 18 19">
        <text>(6R)-NADHX = (6S)-NADHX</text>
        <dbReference type="Rhea" id="RHEA:32215"/>
        <dbReference type="ChEBI" id="CHEBI:64074"/>
        <dbReference type="ChEBI" id="CHEBI:64075"/>
        <dbReference type="EC" id="5.1.99.6"/>
    </reaction>
</comment>
<feature type="binding site" evidence="17">
    <location>
        <position position="439"/>
    </location>
    <ligand>
        <name>AMP</name>
        <dbReference type="ChEBI" id="CHEBI:456215"/>
    </ligand>
</feature>
<reference evidence="22" key="1">
    <citation type="submission" date="2022-07" db="EMBL/GenBank/DDBJ databases">
        <title>Taxonomy of Novel Oxalotrophic and Methylotrophic Bacteria.</title>
        <authorList>
            <person name="Sahin N."/>
            <person name="Tani A."/>
        </authorList>
    </citation>
    <scope>NUCLEOTIDE SEQUENCE</scope>
    <source>
        <strain evidence="22">AM327</strain>
    </source>
</reference>
<dbReference type="PROSITE" id="PS51383">
    <property type="entry name" value="YJEF_C_3"/>
    <property type="match status" value="1"/>
</dbReference>
<evidence type="ECO:0000256" key="6">
    <source>
        <dbReference type="ARBA" id="ARBA00022741"/>
    </source>
</evidence>
<dbReference type="GO" id="GO:0052856">
    <property type="term" value="F:NAD(P)HX epimerase activity"/>
    <property type="evidence" value="ECO:0007669"/>
    <property type="project" value="UniProtKB-UniRule"/>
</dbReference>
<dbReference type="HAMAP" id="MF_01966">
    <property type="entry name" value="NADHX_epimerase"/>
    <property type="match status" value="1"/>
</dbReference>
<evidence type="ECO:0000256" key="7">
    <source>
        <dbReference type="ARBA" id="ARBA00022840"/>
    </source>
</evidence>
<dbReference type="Gene3D" id="3.40.1190.20">
    <property type="match status" value="1"/>
</dbReference>
<dbReference type="EC" id="4.2.1.136" evidence="19"/>
<dbReference type="GO" id="GO:0110051">
    <property type="term" value="P:metabolite repair"/>
    <property type="evidence" value="ECO:0007669"/>
    <property type="project" value="TreeGrafter"/>
</dbReference>
<dbReference type="InterPro" id="IPR017953">
    <property type="entry name" value="Carbohydrate_kinase_pred_CS"/>
</dbReference>
<evidence type="ECO:0000256" key="2">
    <source>
        <dbReference type="ARBA" id="ARBA00000909"/>
    </source>
</evidence>
<evidence type="ECO:0000259" key="20">
    <source>
        <dbReference type="PROSITE" id="PS51383"/>
    </source>
</evidence>
<evidence type="ECO:0000256" key="8">
    <source>
        <dbReference type="ARBA" id="ARBA00022857"/>
    </source>
</evidence>
<keyword evidence="11 18" id="KW-0413">Isomerase</keyword>
<evidence type="ECO:0000256" key="10">
    <source>
        <dbReference type="ARBA" id="ARBA00023027"/>
    </source>
</evidence>
<dbReference type="GO" id="GO:0046496">
    <property type="term" value="P:nicotinamide nucleotide metabolic process"/>
    <property type="evidence" value="ECO:0007669"/>
    <property type="project" value="UniProtKB-UniRule"/>
</dbReference>
<comment type="similarity">
    <text evidence="3 19">In the N-terminal section; belongs to the NnrE/AIBP family.</text>
</comment>
<evidence type="ECO:0000256" key="19">
    <source>
        <dbReference type="PIRNR" id="PIRNR017184"/>
    </source>
</evidence>
<keyword evidence="5 18" id="KW-0479">Metal-binding</keyword>
<keyword evidence="23" id="KW-1185">Reference proteome</keyword>
<feature type="binding site" evidence="17">
    <location>
        <position position="376"/>
    </location>
    <ligand>
        <name>(6S)-NADPHX</name>
        <dbReference type="ChEBI" id="CHEBI:64076"/>
    </ligand>
</feature>
<feature type="binding site" evidence="17">
    <location>
        <begin position="411"/>
        <end position="415"/>
    </location>
    <ligand>
        <name>AMP</name>
        <dbReference type="ChEBI" id="CHEBI:456215"/>
    </ligand>
</feature>
<dbReference type="SUPFAM" id="SSF64153">
    <property type="entry name" value="YjeF N-terminal domain-like"/>
    <property type="match status" value="1"/>
</dbReference>
<dbReference type="GO" id="GO:0005524">
    <property type="term" value="F:ATP binding"/>
    <property type="evidence" value="ECO:0007669"/>
    <property type="project" value="UniProtKB-UniRule"/>
</dbReference>
<dbReference type="AlphaFoldDB" id="A0A9W6EVC9"/>
<evidence type="ECO:0000256" key="12">
    <source>
        <dbReference type="ARBA" id="ARBA00023239"/>
    </source>
</evidence>
<feature type="binding site" evidence="18">
    <location>
        <position position="159"/>
    </location>
    <ligand>
        <name>(6S)-NADPHX</name>
        <dbReference type="ChEBI" id="CHEBI:64076"/>
    </ligand>
</feature>
<dbReference type="NCBIfam" id="TIGR00197">
    <property type="entry name" value="yjeF_nterm"/>
    <property type="match status" value="1"/>
</dbReference>
<keyword evidence="12 17" id="KW-0456">Lyase</keyword>
<comment type="caution">
    <text evidence="18">Lacks conserved residue(s) required for the propagation of feature annotation.</text>
</comment>
<evidence type="ECO:0000256" key="17">
    <source>
        <dbReference type="HAMAP-Rule" id="MF_01965"/>
    </source>
</evidence>
<comment type="catalytic activity">
    <reaction evidence="15 17 19">
        <text>(6S)-NADHX + ADP = AMP + phosphate + NADH + H(+)</text>
        <dbReference type="Rhea" id="RHEA:32223"/>
        <dbReference type="ChEBI" id="CHEBI:15378"/>
        <dbReference type="ChEBI" id="CHEBI:43474"/>
        <dbReference type="ChEBI" id="CHEBI:57945"/>
        <dbReference type="ChEBI" id="CHEBI:64074"/>
        <dbReference type="ChEBI" id="CHEBI:456215"/>
        <dbReference type="ChEBI" id="CHEBI:456216"/>
        <dbReference type="EC" id="4.2.1.136"/>
    </reaction>
</comment>
<dbReference type="SUPFAM" id="SSF53613">
    <property type="entry name" value="Ribokinase-like"/>
    <property type="match status" value="1"/>
</dbReference>
<comment type="function">
    <text evidence="14 19">Bifunctional enzyme that catalyzes the epimerization of the S- and R-forms of NAD(P)HX and the dehydration of the S-form of NAD(P)HX at the expense of ADP, which is converted to AMP. This allows the repair of both epimers of NAD(P)HX, a damaged form of NAD(P)H that is a result of enzymatic or heat-dependent hydration.</text>
</comment>
<accession>A0A9W6EVC9</accession>
<feature type="binding site" evidence="18">
    <location>
        <position position="59"/>
    </location>
    <ligand>
        <name>K(+)</name>
        <dbReference type="ChEBI" id="CHEBI:29103"/>
    </ligand>
</feature>
<feature type="binding site" evidence="17">
    <location>
        <position position="325"/>
    </location>
    <ligand>
        <name>(6S)-NADPHX</name>
        <dbReference type="ChEBI" id="CHEBI:64076"/>
    </ligand>
</feature>
<evidence type="ECO:0000259" key="21">
    <source>
        <dbReference type="PROSITE" id="PS51385"/>
    </source>
</evidence>
<dbReference type="InterPro" id="IPR004443">
    <property type="entry name" value="YjeF_N_dom"/>
</dbReference>
<organism evidence="22 23">
    <name type="scientific">Neptunitalea chrysea</name>
    <dbReference type="NCBI Taxonomy" id="1647581"/>
    <lineage>
        <taxon>Bacteria</taxon>
        <taxon>Pseudomonadati</taxon>
        <taxon>Bacteroidota</taxon>
        <taxon>Flavobacteriia</taxon>
        <taxon>Flavobacteriales</taxon>
        <taxon>Flavobacteriaceae</taxon>
        <taxon>Neptunitalea</taxon>
    </lineage>
</organism>
<dbReference type="GO" id="GO:0052855">
    <property type="term" value="F:ADP-dependent NAD(P)H-hydrate dehydratase activity"/>
    <property type="evidence" value="ECO:0007669"/>
    <property type="project" value="UniProtKB-UniRule"/>
</dbReference>
<keyword evidence="6 17" id="KW-0547">Nucleotide-binding</keyword>
<evidence type="ECO:0000256" key="14">
    <source>
        <dbReference type="ARBA" id="ARBA00025153"/>
    </source>
</evidence>
<dbReference type="PIRSF" id="PIRSF017184">
    <property type="entry name" value="Nnr"/>
    <property type="match status" value="1"/>
</dbReference>
<dbReference type="InterPro" id="IPR029056">
    <property type="entry name" value="Ribokinase-like"/>
</dbReference>
<keyword evidence="8 17" id="KW-0521">NADP</keyword>
<evidence type="ECO:0000256" key="11">
    <source>
        <dbReference type="ARBA" id="ARBA00023235"/>
    </source>
</evidence>
<comment type="caution">
    <text evidence="22">The sequence shown here is derived from an EMBL/GenBank/DDBJ whole genome shotgun (WGS) entry which is preliminary data.</text>
</comment>
<feature type="binding site" evidence="18">
    <location>
        <begin position="58"/>
        <end position="62"/>
    </location>
    <ligand>
        <name>(6S)-NADPHX</name>
        <dbReference type="ChEBI" id="CHEBI:64076"/>
    </ligand>
</feature>
<dbReference type="InterPro" id="IPR030677">
    <property type="entry name" value="Nnr"/>
</dbReference>
<evidence type="ECO:0000313" key="23">
    <source>
        <dbReference type="Proteomes" id="UP001143545"/>
    </source>
</evidence>
<dbReference type="PROSITE" id="PS51385">
    <property type="entry name" value="YJEF_N"/>
    <property type="match status" value="1"/>
</dbReference>
<gene>
    <name evidence="18" type="primary">nnrE</name>
    <name evidence="17" type="synonym">nnrD</name>
    <name evidence="22" type="ORF">NBRC110019_14120</name>
</gene>
<comment type="function">
    <text evidence="18">Catalyzes the epimerization of the S- and R-forms of NAD(P)HX, a damaged form of NAD(P)H that is a result of enzymatic or heat-dependent hydration. This is a prerequisite for the S-specific NAD(P)H-hydrate dehydratase to allow the repair of both epimers of NAD(P)HX.</text>
</comment>
<feature type="binding site" evidence="17">
    <location>
        <position position="440"/>
    </location>
    <ligand>
        <name>(6S)-NADPHX</name>
        <dbReference type="ChEBI" id="CHEBI:64076"/>
    </ligand>
</feature>
<dbReference type="Gene3D" id="3.40.50.10260">
    <property type="entry name" value="YjeF N-terminal domain"/>
    <property type="match status" value="1"/>
</dbReference>
<evidence type="ECO:0000256" key="5">
    <source>
        <dbReference type="ARBA" id="ARBA00022723"/>
    </source>
</evidence>
<feature type="binding site" evidence="17">
    <location>
        <position position="262"/>
    </location>
    <ligand>
        <name>(6S)-NADPHX</name>
        <dbReference type="ChEBI" id="CHEBI:64076"/>
    </ligand>
</feature>
<feature type="binding site" evidence="18">
    <location>
        <position position="162"/>
    </location>
    <ligand>
        <name>K(+)</name>
        <dbReference type="ChEBI" id="CHEBI:29103"/>
    </ligand>
</feature>
<keyword evidence="7 17" id="KW-0067">ATP-binding</keyword>
<evidence type="ECO:0000256" key="16">
    <source>
        <dbReference type="ARBA" id="ARBA00049209"/>
    </source>
</evidence>
<evidence type="ECO:0000256" key="1">
    <source>
        <dbReference type="ARBA" id="ARBA00000013"/>
    </source>
</evidence>
<evidence type="ECO:0000256" key="15">
    <source>
        <dbReference type="ARBA" id="ARBA00048238"/>
    </source>
</evidence>
<evidence type="ECO:0000256" key="9">
    <source>
        <dbReference type="ARBA" id="ARBA00022958"/>
    </source>
</evidence>
<dbReference type="EC" id="5.1.99.6" evidence="19"/>
<dbReference type="PANTHER" id="PTHR12592">
    <property type="entry name" value="ATP-DEPENDENT (S)-NAD(P)H-HYDRATE DEHYDRATASE FAMILY MEMBER"/>
    <property type="match status" value="1"/>
</dbReference>
<dbReference type="RefSeq" id="WP_281753616.1">
    <property type="nucleotide sequence ID" value="NZ_BRVP01000008.1"/>
</dbReference>
<feature type="domain" description="YjeF N-terminal" evidence="21">
    <location>
        <begin position="9"/>
        <end position="217"/>
    </location>
</feature>
<feature type="domain" description="YjeF C-terminal" evidence="20">
    <location>
        <begin position="227"/>
        <end position="499"/>
    </location>
</feature>
<comment type="function">
    <text evidence="17">Catalyzes the dehydration of the S-form of NAD(P)HX at the expense of ADP, which is converted to AMP. Together with NAD(P)HX epimerase, which catalyzes the epimerization of the S- and R-forms, the enzyme allows the repair of both epimers of NAD(P)HX, a damaged form of NAD(P)H that is a result of enzymatic or heat-dependent hydration.</text>
</comment>
<protein>
    <recommendedName>
        <fullName evidence="19">Bifunctional NAD(P)H-hydrate repair enzyme</fullName>
    </recommendedName>
    <alternativeName>
        <fullName evidence="19">Nicotinamide nucleotide repair protein</fullName>
    </alternativeName>
    <domain>
        <recommendedName>
            <fullName evidence="19">ADP-dependent (S)-NAD(P)H-hydrate dehydratase</fullName>
            <ecNumber evidence="19">4.2.1.136</ecNumber>
        </recommendedName>
        <alternativeName>
            <fullName evidence="19">ADP-dependent NAD(P)HX dehydratase</fullName>
        </alternativeName>
    </domain>
    <domain>
        <recommendedName>
            <fullName evidence="19">NAD(P)H-hydrate epimerase</fullName>
            <ecNumber evidence="19">5.1.99.6</ecNumber>
        </recommendedName>
    </domain>
</protein>
<comment type="subunit">
    <text evidence="17">Homotetramer.</text>
</comment>
<evidence type="ECO:0000256" key="4">
    <source>
        <dbReference type="ARBA" id="ARBA00009524"/>
    </source>
</evidence>
<proteinExistence type="inferred from homology"/>
<comment type="cofactor">
    <cofactor evidence="18 19">
        <name>K(+)</name>
        <dbReference type="ChEBI" id="CHEBI:29103"/>
    </cofactor>
    <text evidence="18 19">Binds 1 potassium ion per subunit.</text>
</comment>
<evidence type="ECO:0000256" key="13">
    <source>
        <dbReference type="ARBA" id="ARBA00023268"/>
    </source>
</evidence>
<feature type="binding site" evidence="18">
    <location>
        <begin position="130"/>
        <end position="136"/>
    </location>
    <ligand>
        <name>(6S)-NADPHX</name>
        <dbReference type="ChEBI" id="CHEBI:64076"/>
    </ligand>
</feature>
<feature type="binding site" evidence="18">
    <location>
        <position position="126"/>
    </location>
    <ligand>
        <name>K(+)</name>
        <dbReference type="ChEBI" id="CHEBI:29103"/>
    </ligand>
</feature>
<dbReference type="GO" id="GO:0046872">
    <property type="term" value="F:metal ion binding"/>
    <property type="evidence" value="ECO:0007669"/>
    <property type="project" value="UniProtKB-UniRule"/>
</dbReference>
<comment type="catalytic activity">
    <reaction evidence="16 17 19">
        <text>(6S)-NADPHX + ADP = AMP + phosphate + NADPH + H(+)</text>
        <dbReference type="Rhea" id="RHEA:32235"/>
        <dbReference type="ChEBI" id="CHEBI:15378"/>
        <dbReference type="ChEBI" id="CHEBI:43474"/>
        <dbReference type="ChEBI" id="CHEBI:57783"/>
        <dbReference type="ChEBI" id="CHEBI:64076"/>
        <dbReference type="ChEBI" id="CHEBI:456215"/>
        <dbReference type="ChEBI" id="CHEBI:456216"/>
        <dbReference type="EC" id="4.2.1.136"/>
    </reaction>
</comment>
<keyword evidence="9 18" id="KW-0630">Potassium</keyword>
<dbReference type="Proteomes" id="UP001143545">
    <property type="component" value="Unassembled WGS sequence"/>
</dbReference>
<comment type="catalytic activity">
    <reaction evidence="2 18 19">
        <text>(6R)-NADPHX = (6S)-NADPHX</text>
        <dbReference type="Rhea" id="RHEA:32227"/>
        <dbReference type="ChEBI" id="CHEBI:64076"/>
        <dbReference type="ChEBI" id="CHEBI:64077"/>
        <dbReference type="EC" id="5.1.99.6"/>
    </reaction>
</comment>
<dbReference type="EMBL" id="BRVP01000008">
    <property type="protein sequence ID" value="GLB52372.1"/>
    <property type="molecule type" value="Genomic_DNA"/>
</dbReference>
<dbReference type="InterPro" id="IPR000631">
    <property type="entry name" value="CARKD"/>
</dbReference>
<dbReference type="CDD" id="cd01171">
    <property type="entry name" value="YXKO-related"/>
    <property type="match status" value="1"/>
</dbReference>
<dbReference type="HAMAP" id="MF_01965">
    <property type="entry name" value="NADHX_dehydratase"/>
    <property type="match status" value="1"/>
</dbReference>
<comment type="similarity">
    <text evidence="4 19">In the C-terminal section; belongs to the NnrD/CARKD family.</text>
</comment>
<dbReference type="PROSITE" id="PS01050">
    <property type="entry name" value="YJEF_C_2"/>
    <property type="match status" value="1"/>
</dbReference>
<sequence>MKILNAKQLKEADDFTIKKQNITSVELMERAASQIFEWIHSRLQNAPVTIHIFCGVGNNGGDGLALARLLLKENYSVHVYIINFSTKRSTDFLVNYDRLKKMNVWPQVLNKEDELPAILKEDIVIDAIFGQGLNRPPVNWVATIIKGINNSNAFVVAVDIPSGLYMEAVPEDKNAVINTNYTLSLQLPKLPFFLPDTGVFTNDWEILDIGLDETFIQEISSDIYLIGKAEVINMYKPREKFSHKNTYGHVLVVGGSYGKIGAAMLSSEAALNSGAGLVTSYVPKCGYQIFQTALPEIMVLTCMHEEYISEIKYDIKPSVVALGMGLNIKPVTVKAFRSFLENIETPLVIDADGLNILAKEKDLIGKLAPKTILTPHPGELKRLIGEWKDDFEKIDKVKAFSKANDLIVVVKGAYTITVYHNEMYINTTGNPGMATAGSGDVLTGIIAGLVAQGYPPLNATIFGVYLHGKAGDLSVEKNSYQALTATEIIDYIGDAYLNLFERT</sequence>
<dbReference type="PANTHER" id="PTHR12592:SF0">
    <property type="entry name" value="ATP-DEPENDENT (S)-NAD(P)H-HYDRATE DEHYDRATASE"/>
    <property type="match status" value="1"/>
</dbReference>
<dbReference type="Pfam" id="PF03853">
    <property type="entry name" value="YjeF_N"/>
    <property type="match status" value="1"/>
</dbReference>
<name>A0A9W6EVC9_9FLAO</name>
<comment type="cofactor">
    <cofactor evidence="17">
        <name>Mg(2+)</name>
        <dbReference type="ChEBI" id="CHEBI:18420"/>
    </cofactor>
</comment>
<keyword evidence="10 17" id="KW-0520">NAD</keyword>
<dbReference type="InterPro" id="IPR036652">
    <property type="entry name" value="YjeF_N_dom_sf"/>
</dbReference>